<evidence type="ECO:0000313" key="3">
    <source>
        <dbReference type="Proteomes" id="UP001237642"/>
    </source>
</evidence>
<keyword evidence="3" id="KW-1185">Reference proteome</keyword>
<evidence type="ECO:0000313" key="2">
    <source>
        <dbReference type="EMBL" id="KAK1375334.1"/>
    </source>
</evidence>
<evidence type="ECO:0000256" key="1">
    <source>
        <dbReference type="SAM" id="MobiDB-lite"/>
    </source>
</evidence>
<gene>
    <name evidence="2" type="ORF">POM88_031527</name>
</gene>
<comment type="caution">
    <text evidence="2">The sequence shown here is derived from an EMBL/GenBank/DDBJ whole genome shotgun (WGS) entry which is preliminary data.</text>
</comment>
<dbReference type="Proteomes" id="UP001237642">
    <property type="component" value="Unassembled WGS sequence"/>
</dbReference>
<dbReference type="GO" id="GO:0003714">
    <property type="term" value="F:transcription corepressor activity"/>
    <property type="evidence" value="ECO:0007669"/>
    <property type="project" value="InterPro"/>
</dbReference>
<name>A0AAD8MJV8_9APIA</name>
<feature type="compositionally biased region" description="Polar residues" evidence="1">
    <location>
        <begin position="543"/>
        <end position="555"/>
    </location>
</feature>
<dbReference type="PROSITE" id="PS50896">
    <property type="entry name" value="LISH"/>
    <property type="match status" value="2"/>
</dbReference>
<feature type="region of interest" description="Disordered" evidence="1">
    <location>
        <begin position="543"/>
        <end position="583"/>
    </location>
</feature>
<dbReference type="SMART" id="SM00667">
    <property type="entry name" value="LisH"/>
    <property type="match status" value="3"/>
</dbReference>
<sequence>MPEYLPFLPLCNFHIYCTSCICISKICASAVISDGSRRRSVYSVRPDHRYRIRTMLIDYYKYFGINVIVIDNDSPMVALVNRNFHKLRPSSSFDYDESNDIQSLVSKFSNNIQSVRDLGNLEVINLTEMDFGKGRDNEKYMFEKTWDSEKMLQLYIYDQTKKRGLDDVAEIFAKEANLEMLELVRSEEGLLTEWWKVFWPQFCSRMTNKAEENPRSSVQNSGAGRSEQQPVRNLYQSVVPNPVINHQLAIVQANDQMIGCGSVINVGCRLHIYSRSLSDFLPHSCLRLKSHLCHLLATLATYRWQLVFCPLPKLPRFLGMMFLEKGLFKSSQLVLQDRVRHILQQHLMRQMAFGREWDNERKLAFKNDGDAEKMLELYIYNYIKKKNLHDVADFFAKEANIETPQLMEIEENLLTEWWHVFWPIFCSSPSQKVKVNIVTDEKYIFLGNEKDADEMLHLYIYHYMKKRELHEATKMFSKEANIEMSEFLDYDGSLLKDWWEVFWHRCFFRMTKQPGGNPQSSAQPSTGESLEMLDSLKRSQQLPIENPPQHVSNVVGQPPEGMSEAPQGMSQRRAGKHPMNTDSSSILGHLTSKEKGKGPLGFPPVKLLPTEVARVLHSGNFSHLEMPGSIQPPPQVVGAYESIQLEPTYPPELDFAYSPTTLIAGENYRKNPRLLSGVRVNESDGQAQDSFMNYVPVVFSEFMQKEEDKWRWY</sequence>
<dbReference type="AlphaFoldDB" id="A0AAD8MJV8"/>
<protein>
    <recommendedName>
        <fullName evidence="4">LisH domain-containing protein</fullName>
    </recommendedName>
</protein>
<dbReference type="InterPro" id="IPR044716">
    <property type="entry name" value="LEUNIG-like"/>
</dbReference>
<dbReference type="InterPro" id="IPR006594">
    <property type="entry name" value="LisH"/>
</dbReference>
<organism evidence="2 3">
    <name type="scientific">Heracleum sosnowskyi</name>
    <dbReference type="NCBI Taxonomy" id="360622"/>
    <lineage>
        <taxon>Eukaryota</taxon>
        <taxon>Viridiplantae</taxon>
        <taxon>Streptophyta</taxon>
        <taxon>Embryophyta</taxon>
        <taxon>Tracheophyta</taxon>
        <taxon>Spermatophyta</taxon>
        <taxon>Magnoliopsida</taxon>
        <taxon>eudicotyledons</taxon>
        <taxon>Gunneridae</taxon>
        <taxon>Pentapetalae</taxon>
        <taxon>asterids</taxon>
        <taxon>campanulids</taxon>
        <taxon>Apiales</taxon>
        <taxon>Apiaceae</taxon>
        <taxon>Apioideae</taxon>
        <taxon>apioid superclade</taxon>
        <taxon>Tordylieae</taxon>
        <taxon>Tordyliinae</taxon>
        <taxon>Heracleum</taxon>
    </lineage>
</organism>
<accession>A0AAD8MJV8</accession>
<dbReference type="EMBL" id="JAUIZM010000007">
    <property type="protein sequence ID" value="KAK1375334.1"/>
    <property type="molecule type" value="Genomic_DNA"/>
</dbReference>
<reference evidence="2" key="1">
    <citation type="submission" date="2023-02" db="EMBL/GenBank/DDBJ databases">
        <title>Genome of toxic invasive species Heracleum sosnowskyi carries increased number of genes despite the absence of recent whole-genome duplications.</title>
        <authorList>
            <person name="Schelkunov M."/>
            <person name="Shtratnikova V."/>
            <person name="Makarenko M."/>
            <person name="Klepikova A."/>
            <person name="Omelchenko D."/>
            <person name="Novikova G."/>
            <person name="Obukhova E."/>
            <person name="Bogdanov V."/>
            <person name="Penin A."/>
            <person name="Logacheva M."/>
        </authorList>
    </citation>
    <scope>NUCLEOTIDE SEQUENCE</scope>
    <source>
        <strain evidence="2">Hsosn_3</strain>
        <tissue evidence="2">Leaf</tissue>
    </source>
</reference>
<reference evidence="2" key="2">
    <citation type="submission" date="2023-05" db="EMBL/GenBank/DDBJ databases">
        <authorList>
            <person name="Schelkunov M.I."/>
        </authorList>
    </citation>
    <scope>NUCLEOTIDE SEQUENCE</scope>
    <source>
        <strain evidence="2">Hsosn_3</strain>
        <tissue evidence="2">Leaf</tissue>
    </source>
</reference>
<evidence type="ECO:0008006" key="4">
    <source>
        <dbReference type="Google" id="ProtNLM"/>
    </source>
</evidence>
<proteinExistence type="predicted"/>
<dbReference type="PANTHER" id="PTHR44376">
    <property type="entry name" value="TRANSCRIPTIONAL REGULATOR OF FILAMENTOUS GROWTH FLO8"/>
    <property type="match status" value="1"/>
</dbReference>
<dbReference type="PANTHER" id="PTHR44376:SF8">
    <property type="entry name" value="TRANSCRIPTIONAL COREPRESSOR LEUNIG-LIKE"/>
    <property type="match status" value="1"/>
</dbReference>